<dbReference type="EMBL" id="CP054929">
    <property type="protein sequence ID" value="QKW51004.1"/>
    <property type="molecule type" value="Genomic_DNA"/>
</dbReference>
<gene>
    <name evidence="3" type="ORF">HUT08_17305</name>
</gene>
<dbReference type="SUPFAM" id="SSF51735">
    <property type="entry name" value="NAD(P)-binding Rossmann-fold domains"/>
    <property type="match status" value="1"/>
</dbReference>
<proteinExistence type="predicted"/>
<name>A0A7H8N966_9ACTN</name>
<dbReference type="Proteomes" id="UP000509303">
    <property type="component" value="Chromosome"/>
</dbReference>
<dbReference type="InterPro" id="IPR036291">
    <property type="entry name" value="NAD(P)-bd_dom_sf"/>
</dbReference>
<dbReference type="Gene3D" id="3.40.50.720">
    <property type="entry name" value="NAD(P)-binding Rossmann-like Domain"/>
    <property type="match status" value="1"/>
</dbReference>
<evidence type="ECO:0000259" key="2">
    <source>
        <dbReference type="Pfam" id="PF01370"/>
    </source>
</evidence>
<dbReference type="GO" id="GO:0016020">
    <property type="term" value="C:membrane"/>
    <property type="evidence" value="ECO:0007669"/>
    <property type="project" value="UniProtKB-SubCell"/>
</dbReference>
<accession>A0A7H8N966</accession>
<dbReference type="PANTHER" id="PTHR14097:SF8">
    <property type="entry name" value="NAD(P)-BINDING DOMAIN-CONTAINING PROTEIN"/>
    <property type="match status" value="1"/>
</dbReference>
<dbReference type="AlphaFoldDB" id="A0A7H8N966"/>
<evidence type="ECO:0000313" key="3">
    <source>
        <dbReference type="EMBL" id="QKW51004.1"/>
    </source>
</evidence>
<comment type="subcellular location">
    <subcellularLocation>
        <location evidence="1">Membrane</location>
    </subcellularLocation>
</comment>
<evidence type="ECO:0000313" key="4">
    <source>
        <dbReference type="Proteomes" id="UP000509303"/>
    </source>
</evidence>
<dbReference type="RefSeq" id="WP_176162728.1">
    <property type="nucleotide sequence ID" value="NZ_CP054929.1"/>
</dbReference>
<dbReference type="Pfam" id="PF01370">
    <property type="entry name" value="Epimerase"/>
    <property type="match status" value="1"/>
</dbReference>
<evidence type="ECO:0000256" key="1">
    <source>
        <dbReference type="ARBA" id="ARBA00004370"/>
    </source>
</evidence>
<feature type="domain" description="NAD-dependent epimerase/dehydratase" evidence="2">
    <location>
        <begin position="3"/>
        <end position="102"/>
    </location>
</feature>
<organism evidence="3 4">
    <name type="scientific">Streptomyces buecherae</name>
    <dbReference type="NCBI Taxonomy" id="2763006"/>
    <lineage>
        <taxon>Bacteria</taxon>
        <taxon>Bacillati</taxon>
        <taxon>Actinomycetota</taxon>
        <taxon>Actinomycetes</taxon>
        <taxon>Kitasatosporales</taxon>
        <taxon>Streptomycetaceae</taxon>
        <taxon>Streptomyces</taxon>
    </lineage>
</organism>
<dbReference type="PANTHER" id="PTHR14097">
    <property type="entry name" value="OXIDOREDUCTASE HTATIP2"/>
    <property type="match status" value="1"/>
</dbReference>
<reference evidence="3 4" key="1">
    <citation type="submission" date="2020-06" db="EMBL/GenBank/DDBJ databases">
        <title>Genome mining for natural products.</title>
        <authorList>
            <person name="Zhang B."/>
            <person name="Shi J."/>
            <person name="Ge H."/>
        </authorList>
    </citation>
    <scope>NUCLEOTIDE SEQUENCE [LARGE SCALE GENOMIC DNA]</scope>
    <source>
        <strain evidence="3 4">NA00687</strain>
    </source>
</reference>
<keyword evidence="4" id="KW-1185">Reference proteome</keyword>
<protein>
    <submittedName>
        <fullName evidence="3">Epimerase</fullName>
    </submittedName>
</protein>
<dbReference type="InterPro" id="IPR001509">
    <property type="entry name" value="Epimerase_deHydtase"/>
</dbReference>
<sequence length="227" mass="24502">MKVVIFGATGMVGQGVLRECLLDSRVESVLAVGRTSLGRPHPKLREVIHGDFTDFAPIGAELAGLDACFWCLGISASGKSAAEYRRVTYDYTLAGARELAERSPGLTFTYVSGEGTDGTGRSRARWARVKGETENALLAMDGLDAYLFRPNYIHPVHGERSKTPLYRAAYAATSWAYPVLRRVAPGQVTSTERLGQAMIAVVGRRGGGERVLRSREINRIAAGAGVE</sequence>